<proteinExistence type="predicted"/>
<evidence type="ECO:0000313" key="2">
    <source>
        <dbReference type="Proteomes" id="UP001732700"/>
    </source>
</evidence>
<dbReference type="Proteomes" id="UP001732700">
    <property type="component" value="Chromosome 6A"/>
</dbReference>
<dbReference type="EnsemblPlants" id="AVESA.00010b.r2.6AG1016270.1">
    <property type="protein sequence ID" value="AVESA.00010b.r2.6AG1016270.1.CDS"/>
    <property type="gene ID" value="AVESA.00010b.r2.6AG1016270"/>
</dbReference>
<accession>A0ACD5YJ49</accession>
<evidence type="ECO:0000313" key="1">
    <source>
        <dbReference type="EnsemblPlants" id="AVESA.00010b.r2.6AG1016270.1.CDS"/>
    </source>
</evidence>
<sequence length="207" mass="23247">MHPPLLKATIGRPKTERYEGYSEKKRKSGKHLCPICKDYGHHWHNCKKGNRDDIAAMLAVREPPKKKIKAMKENESAIVPCMDEAPTRMFFPPSQSLETSSCKKGKGSNSRSGGSKRSRAASSQHEPISLELPMPNKKKEVDVHAKVRGKNKKKDIVVPAAPFDSPSMGTRSKKFSPPSPSYEHKKQKKAQFVIFSSCHGHYWSCFS</sequence>
<name>A0ACD5YJ49_AVESA</name>
<reference evidence="1" key="1">
    <citation type="submission" date="2021-05" db="EMBL/GenBank/DDBJ databases">
        <authorList>
            <person name="Scholz U."/>
            <person name="Mascher M."/>
            <person name="Fiebig A."/>
        </authorList>
    </citation>
    <scope>NUCLEOTIDE SEQUENCE [LARGE SCALE GENOMIC DNA]</scope>
</reference>
<reference evidence="1" key="2">
    <citation type="submission" date="2025-09" db="UniProtKB">
        <authorList>
            <consortium name="EnsemblPlants"/>
        </authorList>
    </citation>
    <scope>IDENTIFICATION</scope>
</reference>
<keyword evidence="2" id="KW-1185">Reference proteome</keyword>
<organism evidence="1 2">
    <name type="scientific">Avena sativa</name>
    <name type="common">Oat</name>
    <dbReference type="NCBI Taxonomy" id="4498"/>
    <lineage>
        <taxon>Eukaryota</taxon>
        <taxon>Viridiplantae</taxon>
        <taxon>Streptophyta</taxon>
        <taxon>Embryophyta</taxon>
        <taxon>Tracheophyta</taxon>
        <taxon>Spermatophyta</taxon>
        <taxon>Magnoliopsida</taxon>
        <taxon>Liliopsida</taxon>
        <taxon>Poales</taxon>
        <taxon>Poaceae</taxon>
        <taxon>BOP clade</taxon>
        <taxon>Pooideae</taxon>
        <taxon>Poodae</taxon>
        <taxon>Poeae</taxon>
        <taxon>Poeae Chloroplast Group 1 (Aveneae type)</taxon>
        <taxon>Aveninae</taxon>
        <taxon>Avena</taxon>
    </lineage>
</organism>
<protein>
    <submittedName>
        <fullName evidence="1">Uncharacterized protein</fullName>
    </submittedName>
</protein>